<evidence type="ECO:0000313" key="2">
    <source>
        <dbReference type="Proteomes" id="UP001519460"/>
    </source>
</evidence>
<dbReference type="AlphaFoldDB" id="A0ABD0JYA9"/>
<dbReference type="Proteomes" id="UP001519460">
    <property type="component" value="Unassembled WGS sequence"/>
</dbReference>
<feature type="non-terminal residue" evidence="1">
    <location>
        <position position="69"/>
    </location>
</feature>
<dbReference type="EMBL" id="JACVVK020000302">
    <property type="protein sequence ID" value="KAK7479488.1"/>
    <property type="molecule type" value="Genomic_DNA"/>
</dbReference>
<proteinExistence type="predicted"/>
<name>A0ABD0JYA9_9CAEN</name>
<sequence>MVMMSSLSPLVTASWLYNHGGGEEERDGSCFPTPTAGQSENQTVYKSYTCRGENITSIPSNIPRNITQL</sequence>
<protein>
    <submittedName>
        <fullName evidence="1">Uncharacterized protein</fullName>
    </submittedName>
</protein>
<comment type="caution">
    <text evidence="1">The sequence shown here is derived from an EMBL/GenBank/DDBJ whole genome shotgun (WGS) entry which is preliminary data.</text>
</comment>
<gene>
    <name evidence="1" type="ORF">BaRGS_00029304</name>
</gene>
<keyword evidence="2" id="KW-1185">Reference proteome</keyword>
<reference evidence="1 2" key="1">
    <citation type="journal article" date="2023" name="Sci. Data">
        <title>Genome assembly of the Korean intertidal mud-creeper Batillaria attramentaria.</title>
        <authorList>
            <person name="Patra A.K."/>
            <person name="Ho P.T."/>
            <person name="Jun S."/>
            <person name="Lee S.J."/>
            <person name="Kim Y."/>
            <person name="Won Y.J."/>
        </authorList>
    </citation>
    <scope>NUCLEOTIDE SEQUENCE [LARGE SCALE GENOMIC DNA]</scope>
    <source>
        <strain evidence="1">Wonlab-2016</strain>
    </source>
</reference>
<evidence type="ECO:0000313" key="1">
    <source>
        <dbReference type="EMBL" id="KAK7479488.1"/>
    </source>
</evidence>
<organism evidence="1 2">
    <name type="scientific">Batillaria attramentaria</name>
    <dbReference type="NCBI Taxonomy" id="370345"/>
    <lineage>
        <taxon>Eukaryota</taxon>
        <taxon>Metazoa</taxon>
        <taxon>Spiralia</taxon>
        <taxon>Lophotrochozoa</taxon>
        <taxon>Mollusca</taxon>
        <taxon>Gastropoda</taxon>
        <taxon>Caenogastropoda</taxon>
        <taxon>Sorbeoconcha</taxon>
        <taxon>Cerithioidea</taxon>
        <taxon>Batillariidae</taxon>
        <taxon>Batillaria</taxon>
    </lineage>
</organism>
<accession>A0ABD0JYA9</accession>